<evidence type="ECO:0000256" key="1">
    <source>
        <dbReference type="SAM" id="SignalP"/>
    </source>
</evidence>
<dbReference type="RefSeq" id="WP_109614669.1">
    <property type="nucleotide sequence ID" value="NZ_QGGG01000022.1"/>
</dbReference>
<evidence type="ECO:0000313" key="2">
    <source>
        <dbReference type="EMBL" id="PWJ74835.1"/>
    </source>
</evidence>
<keyword evidence="1" id="KW-0732">Signal</keyword>
<dbReference type="Proteomes" id="UP000245396">
    <property type="component" value="Unassembled WGS sequence"/>
</dbReference>
<name>A0A316BPT0_PSESE</name>
<keyword evidence="3" id="KW-1185">Reference proteome</keyword>
<feature type="chain" id="PRO_5016406679" description="Secreted protein" evidence="1">
    <location>
        <begin position="22"/>
        <end position="265"/>
    </location>
</feature>
<dbReference type="OrthoDB" id="9808254at2"/>
<reference evidence="2 3" key="1">
    <citation type="submission" date="2018-05" db="EMBL/GenBank/DDBJ databases">
        <title>Genomic Encyclopedia of Type Strains, Phase IV (KMG-IV): sequencing the most valuable type-strain genomes for metagenomic binning, comparative biology and taxonomic classification.</title>
        <authorList>
            <person name="Goeker M."/>
        </authorList>
    </citation>
    <scope>NUCLEOTIDE SEQUENCE [LARGE SCALE GENOMIC DNA]</scope>
    <source>
        <strain evidence="2 3">DSM 6986</strain>
    </source>
</reference>
<protein>
    <recommendedName>
        <fullName evidence="4">Secreted protein</fullName>
    </recommendedName>
</protein>
<comment type="caution">
    <text evidence="2">The sequence shown here is derived from an EMBL/GenBank/DDBJ whole genome shotgun (WGS) entry which is preliminary data.</text>
</comment>
<organism evidence="2 3">
    <name type="scientific">Pseudaminobacter salicylatoxidans</name>
    <dbReference type="NCBI Taxonomy" id="93369"/>
    <lineage>
        <taxon>Bacteria</taxon>
        <taxon>Pseudomonadati</taxon>
        <taxon>Pseudomonadota</taxon>
        <taxon>Alphaproteobacteria</taxon>
        <taxon>Hyphomicrobiales</taxon>
        <taxon>Phyllobacteriaceae</taxon>
        <taxon>Pseudaminobacter</taxon>
    </lineage>
</organism>
<dbReference type="STRING" id="1192868.GCA_000304395_01089"/>
<dbReference type="AlphaFoldDB" id="A0A316BPT0"/>
<dbReference type="InterPro" id="IPR010634">
    <property type="entry name" value="DUF1223"/>
</dbReference>
<dbReference type="Pfam" id="PF06764">
    <property type="entry name" value="DUF1223"/>
    <property type="match status" value="1"/>
</dbReference>
<gene>
    <name evidence="2" type="ORF">C7441_12229</name>
</gene>
<dbReference type="PANTHER" id="PTHR36057">
    <property type="match status" value="1"/>
</dbReference>
<evidence type="ECO:0000313" key="3">
    <source>
        <dbReference type="Proteomes" id="UP000245396"/>
    </source>
</evidence>
<sequence>MKLYFVTRLAVLALVLPTLGAAASARDLARPDGVIELFTSQGCSTCPPADKLFEEFATKGNLVALAYHVDYWDYLGWRDTLSNPDSTDRQYAYSRAFGTRSVYTPQAVINGRIHVNGAKRDDIADAFDELNKAGEGLSVDVAIHETGDSMMIETGAAGKAPARKAHVLLIFFAPPQSVGMKKGENEGRTITYWNAVTNVQTAGVWRGEPAKYEIPDGNIPPDGGCAVLLQAVGKDGAPGPILGAAIYRKAAAGDETSLHENAAAQ</sequence>
<dbReference type="InterPro" id="IPR036249">
    <property type="entry name" value="Thioredoxin-like_sf"/>
</dbReference>
<dbReference type="PANTHER" id="PTHR36057:SF1">
    <property type="entry name" value="LIPOPROTEIN LIPID ATTACHMENT SITE-LIKE PROTEIN, PUTATIVE (DUF1223)-RELATED"/>
    <property type="match status" value="1"/>
</dbReference>
<dbReference type="SUPFAM" id="SSF52833">
    <property type="entry name" value="Thioredoxin-like"/>
    <property type="match status" value="1"/>
</dbReference>
<accession>A0A316BPT0</accession>
<feature type="signal peptide" evidence="1">
    <location>
        <begin position="1"/>
        <end position="21"/>
    </location>
</feature>
<proteinExistence type="predicted"/>
<evidence type="ECO:0008006" key="4">
    <source>
        <dbReference type="Google" id="ProtNLM"/>
    </source>
</evidence>
<dbReference type="EMBL" id="QGGG01000022">
    <property type="protein sequence ID" value="PWJ74835.1"/>
    <property type="molecule type" value="Genomic_DNA"/>
</dbReference>